<name>A0A8H4RK51_9HELO</name>
<evidence type="ECO:0000313" key="2">
    <source>
        <dbReference type="Proteomes" id="UP000566819"/>
    </source>
</evidence>
<gene>
    <name evidence="1" type="ORF">G7Y89_g6593</name>
</gene>
<sequence length="286" mass="31955">MCVKRNLKCEYVKGRNDKEAEASGPLSSSHESVNVISPAKDLVTSLPFSTHEVPFNIAVPLNTSFSIPSRFVPSALHKSYMATYLHANISSLALQSRTFFIHHSTLTPPIPSPLQSALSVSALAILSSPSTFSILDSHLRTLITTSPQTFYSPLSILHSVQALIIYQLIRLFSSHSTAQQKFHAETSFPLLNKWTIALQTAYFELPPATTTFQEWIVKESIRRTILTSVFLRSYYCSERDGYTELVPLLASLPVTNKGWIWEMGMEEWGEDLGVSVEDVRNTNDSE</sequence>
<comment type="caution">
    <text evidence="1">The sequence shown here is derived from an EMBL/GenBank/DDBJ whole genome shotgun (WGS) entry which is preliminary data.</text>
</comment>
<dbReference type="Proteomes" id="UP000566819">
    <property type="component" value="Unassembled WGS sequence"/>
</dbReference>
<keyword evidence="2" id="KW-1185">Reference proteome</keyword>
<reference evidence="1 2" key="1">
    <citation type="submission" date="2020-03" db="EMBL/GenBank/DDBJ databases">
        <title>Draft Genome Sequence of Cudoniella acicularis.</title>
        <authorList>
            <person name="Buettner E."/>
            <person name="Kellner H."/>
        </authorList>
    </citation>
    <scope>NUCLEOTIDE SEQUENCE [LARGE SCALE GENOMIC DNA]</scope>
    <source>
        <strain evidence="1 2">DSM 108380</strain>
    </source>
</reference>
<proteinExistence type="predicted"/>
<dbReference type="EMBL" id="JAAMPI010000434">
    <property type="protein sequence ID" value="KAF4631532.1"/>
    <property type="molecule type" value="Genomic_DNA"/>
</dbReference>
<dbReference type="OrthoDB" id="4216928at2759"/>
<accession>A0A8H4RK51</accession>
<protein>
    <submittedName>
        <fullName evidence="1">Uncharacterized protein</fullName>
    </submittedName>
</protein>
<evidence type="ECO:0000313" key="1">
    <source>
        <dbReference type="EMBL" id="KAF4631532.1"/>
    </source>
</evidence>
<organism evidence="1 2">
    <name type="scientific">Cudoniella acicularis</name>
    <dbReference type="NCBI Taxonomy" id="354080"/>
    <lineage>
        <taxon>Eukaryota</taxon>
        <taxon>Fungi</taxon>
        <taxon>Dikarya</taxon>
        <taxon>Ascomycota</taxon>
        <taxon>Pezizomycotina</taxon>
        <taxon>Leotiomycetes</taxon>
        <taxon>Helotiales</taxon>
        <taxon>Tricladiaceae</taxon>
        <taxon>Cudoniella</taxon>
    </lineage>
</organism>
<dbReference type="AlphaFoldDB" id="A0A8H4RK51"/>